<sequence length="441" mass="45899">MTESNLMQGPRPLLAGKAKLIIGGLILVALAEMIGRVGFKLGPGQVTLLPMLWALLMAALWGGLHRRLPGALAVSPQVQAWASAALGVGVMLFLSRMGLTVGQSLPTVIASGPALIFQELGHFLGTIVIGLPLALVLGMKREAVGATFSIGREGSLMIIGERYGLNSAEGRGVLGEYITGTVLGAIFLASFAGFLASLGVFDPRSLAMGAGVGSASLMAASLGAVMAQTDPAQHETLTALAATANMLTGIVGFYFTMLVSLPLCSWLYHRLEPVLGRLTRRGRAPQDTEAGMEAIAAPPFGWGDRLLAWGFVVLGAALANHLGYGADLLQSLAGCLLLMVPVVIAAALRQRFARFPEMIALSLMTAVVAVPGLLPAFAPLVALAAKMNFLAFTTPVLALAGFSVARDLPVFRRLGWRIVAVSLAAEAATFLGAVLVAELFH</sequence>
<accession>A0A6L7GA75</accession>
<keyword evidence="1" id="KW-0812">Transmembrane</keyword>
<evidence type="ECO:0000313" key="3">
    <source>
        <dbReference type="Proteomes" id="UP000477911"/>
    </source>
</evidence>
<dbReference type="InterPro" id="IPR021450">
    <property type="entry name" value="DUF3100"/>
</dbReference>
<feature type="transmembrane region" description="Helical" evidence="1">
    <location>
        <begin position="177"/>
        <end position="199"/>
    </location>
</feature>
<feature type="transmembrane region" description="Helical" evidence="1">
    <location>
        <begin position="389"/>
        <end position="406"/>
    </location>
</feature>
<keyword evidence="1" id="KW-0472">Membrane</keyword>
<dbReference type="Proteomes" id="UP000477911">
    <property type="component" value="Unassembled WGS sequence"/>
</dbReference>
<keyword evidence="1" id="KW-1133">Transmembrane helix</keyword>
<evidence type="ECO:0000256" key="1">
    <source>
        <dbReference type="SAM" id="Phobius"/>
    </source>
</evidence>
<name>A0A6L7GA75_9RHOB</name>
<feature type="transmembrane region" description="Helical" evidence="1">
    <location>
        <begin position="360"/>
        <end position="383"/>
    </location>
</feature>
<feature type="transmembrane region" description="Helical" evidence="1">
    <location>
        <begin position="206"/>
        <end position="227"/>
    </location>
</feature>
<feature type="transmembrane region" description="Helical" evidence="1">
    <location>
        <begin position="247"/>
        <end position="268"/>
    </location>
</feature>
<feature type="transmembrane region" description="Helical" evidence="1">
    <location>
        <begin position="120"/>
        <end position="139"/>
    </location>
</feature>
<evidence type="ECO:0000313" key="2">
    <source>
        <dbReference type="EMBL" id="MXN20592.1"/>
    </source>
</evidence>
<dbReference type="Pfam" id="PF11299">
    <property type="entry name" value="DUF3100"/>
    <property type="match status" value="1"/>
</dbReference>
<feature type="transmembrane region" description="Helical" evidence="1">
    <location>
        <begin position="328"/>
        <end position="348"/>
    </location>
</feature>
<feature type="transmembrane region" description="Helical" evidence="1">
    <location>
        <begin position="80"/>
        <end position="99"/>
    </location>
</feature>
<dbReference type="EMBL" id="WUMU01000031">
    <property type="protein sequence ID" value="MXN20592.1"/>
    <property type="molecule type" value="Genomic_DNA"/>
</dbReference>
<feature type="transmembrane region" description="Helical" evidence="1">
    <location>
        <begin position="418"/>
        <end position="440"/>
    </location>
</feature>
<gene>
    <name evidence="2" type="ORF">GR170_22405</name>
</gene>
<keyword evidence="3" id="KW-1185">Reference proteome</keyword>
<organism evidence="2 3">
    <name type="scientific">Pseudooceanicola albus</name>
    <dbReference type="NCBI Taxonomy" id="2692189"/>
    <lineage>
        <taxon>Bacteria</taxon>
        <taxon>Pseudomonadati</taxon>
        <taxon>Pseudomonadota</taxon>
        <taxon>Alphaproteobacteria</taxon>
        <taxon>Rhodobacterales</taxon>
        <taxon>Paracoccaceae</taxon>
        <taxon>Pseudooceanicola</taxon>
    </lineage>
</organism>
<protein>
    <submittedName>
        <fullName evidence="2">DUF3100 domain-containing protein</fullName>
    </submittedName>
</protein>
<dbReference type="AlphaFoldDB" id="A0A6L7GA75"/>
<comment type="caution">
    <text evidence="2">The sequence shown here is derived from an EMBL/GenBank/DDBJ whole genome shotgun (WGS) entry which is preliminary data.</text>
</comment>
<feature type="transmembrane region" description="Helical" evidence="1">
    <location>
        <begin position="46"/>
        <end position="64"/>
    </location>
</feature>
<feature type="transmembrane region" description="Helical" evidence="1">
    <location>
        <begin position="20"/>
        <end position="39"/>
    </location>
</feature>
<proteinExistence type="predicted"/>
<reference evidence="2 3" key="1">
    <citation type="submission" date="2019-12" db="EMBL/GenBank/DDBJ databases">
        <authorList>
            <person name="Li M."/>
        </authorList>
    </citation>
    <scope>NUCLEOTIDE SEQUENCE [LARGE SCALE GENOMIC DNA]</scope>
    <source>
        <strain evidence="2 3">GBMRC 2024</strain>
    </source>
</reference>